<protein>
    <submittedName>
        <fullName evidence="2">Uncharacterized protein</fullName>
    </submittedName>
</protein>
<feature type="transmembrane region" description="Helical" evidence="1">
    <location>
        <begin position="43"/>
        <end position="63"/>
    </location>
</feature>
<feature type="transmembrane region" description="Helical" evidence="1">
    <location>
        <begin position="5"/>
        <end position="23"/>
    </location>
</feature>
<name>A0A939D6L4_CLOAM</name>
<keyword evidence="3" id="KW-1185">Reference proteome</keyword>
<organism evidence="2 3">
    <name type="scientific">Clostridium aminobutyricum</name>
    <dbReference type="NCBI Taxonomy" id="33953"/>
    <lineage>
        <taxon>Bacteria</taxon>
        <taxon>Bacillati</taxon>
        <taxon>Bacillota</taxon>
        <taxon>Clostridia</taxon>
        <taxon>Eubacteriales</taxon>
        <taxon>Clostridiaceae</taxon>
        <taxon>Clostridium</taxon>
    </lineage>
</organism>
<accession>A0A939D6L4</accession>
<feature type="transmembrane region" description="Helical" evidence="1">
    <location>
        <begin position="114"/>
        <end position="137"/>
    </location>
</feature>
<dbReference type="Proteomes" id="UP000664545">
    <property type="component" value="Unassembled WGS sequence"/>
</dbReference>
<dbReference type="AlphaFoldDB" id="A0A939D6L4"/>
<comment type="caution">
    <text evidence="2">The sequence shown here is derived from an EMBL/GenBank/DDBJ whole genome shotgun (WGS) entry which is preliminary data.</text>
</comment>
<evidence type="ECO:0000313" key="3">
    <source>
        <dbReference type="Proteomes" id="UP000664545"/>
    </source>
</evidence>
<keyword evidence="1" id="KW-0472">Membrane</keyword>
<keyword evidence="1" id="KW-0812">Transmembrane</keyword>
<sequence length="164" mass="19366">MKKKICFYIGWDVLIILLLYAYYSVDLWIRQYRMRTFDIPSVIIVKPIFLMIIGAFLALLVWISSRYQFTRKLAVLEFILIGVPAFYLATIIEMSYLIYFLIGVNIPLYIPSFWLVAAPALSMIESIIFGYELFMFINRMVKLRYKSSIPDEKQLMDSEILIKN</sequence>
<feature type="transmembrane region" description="Helical" evidence="1">
    <location>
        <begin position="75"/>
        <end position="102"/>
    </location>
</feature>
<reference evidence="2" key="1">
    <citation type="submission" date="2021-02" db="EMBL/GenBank/DDBJ databases">
        <title>Abyssanaerobacter marinus gen.nov., sp., nov, anaerobic bacterium isolated from the Onnuri vent field of Indian Ocean and suggestion of Mogibacteriaceae fam. nov., and proposal of reclassification of ambiguous this family's genus member.</title>
        <authorList>
            <person name="Kim Y.J."/>
            <person name="Yang J.-A."/>
        </authorList>
    </citation>
    <scope>NUCLEOTIDE SEQUENCE</scope>
    <source>
        <strain evidence="2">DSM 2634</strain>
    </source>
</reference>
<evidence type="ECO:0000313" key="2">
    <source>
        <dbReference type="EMBL" id="MBN7772187.1"/>
    </source>
</evidence>
<proteinExistence type="predicted"/>
<evidence type="ECO:0000256" key="1">
    <source>
        <dbReference type="SAM" id="Phobius"/>
    </source>
</evidence>
<gene>
    <name evidence="2" type="ORF">JYB65_02320</name>
</gene>
<dbReference type="RefSeq" id="WP_206581008.1">
    <property type="nucleotide sequence ID" value="NZ_JAFJZZ010000001.1"/>
</dbReference>
<keyword evidence="1" id="KW-1133">Transmembrane helix</keyword>
<dbReference type="EMBL" id="JAFJZZ010000001">
    <property type="protein sequence ID" value="MBN7772187.1"/>
    <property type="molecule type" value="Genomic_DNA"/>
</dbReference>